<sequence length="714" mass="76041">MIEPGLIPQFLGNLEQLEKDISGLQSAASGIQMSGMNIHSRFQAMGAYYKAPEAGQLLATTQPVMDTADEFSADLEQVATALSVYAAEVRPLAKKLDQLKLDAAAFVDSVKGDKDWTDDEGKSNEHQALMDGVAETVAAIQAAERRCADKINAISPSMCRPKWTVDDGSHESNMYGYDAGTLKDAGKLPWGSPEERTYEPWTLDWAGNGLKDFGKGFFIDGLGGAADGVYTLFGGHDADKAGEAWGHLWDAVGGLGQYLATPYTALMDWTLGEPEDTSDEDRQKQAFRDMGKSLVAWDMWHENPTRASGTTAFNAITFFATPIKIGAAGRAGAGAKVVAGAAKVGEYLDPLTAGAKVVGSSIKAVPTISEVTTRFGAAFKAPTAEIPHSVLEAPDGSKVRIEDGQFIPSDRDGSLNSDPAPREPSATDRASSPAEPPNRELADVGAHSPEAHARGGDSAANGNAGSESPGTARQHPEPAGPARGDHAGASRDQSLIGGGEHGRGHGGAAGGEGRPSGGQQPGDGPGGDDGARPDSSGSGSSLPERANEPLPELTPQERADHWGHLEEVEGRSPEDFDHLQHDPDHNWKISDSSKDEARVGLDLRDQGRLPADIRRPSEADGGEFYSETTGKHYDIKGVHSDWPPFNNARDKSRPFKGAYNPAKNEKWVAKLTEQIVEKRRIVVVDTRNANQAAIDDVKAIIAKHGWEDDVIWYP</sequence>
<feature type="compositionally biased region" description="Low complexity" evidence="1">
    <location>
        <begin position="456"/>
        <end position="466"/>
    </location>
</feature>
<evidence type="ECO:0000313" key="2">
    <source>
        <dbReference type="EMBL" id="MFC7306828.1"/>
    </source>
</evidence>
<dbReference type="Proteomes" id="UP001596523">
    <property type="component" value="Unassembled WGS sequence"/>
</dbReference>
<proteinExistence type="predicted"/>
<dbReference type="RefSeq" id="WP_381832616.1">
    <property type="nucleotide sequence ID" value="NZ_JBHTCF010000009.1"/>
</dbReference>
<comment type="caution">
    <text evidence="2">The sequence shown here is derived from an EMBL/GenBank/DDBJ whole genome shotgun (WGS) entry which is preliminary data.</text>
</comment>
<feature type="region of interest" description="Disordered" evidence="1">
    <location>
        <begin position="390"/>
        <end position="627"/>
    </location>
</feature>
<gene>
    <name evidence="2" type="ORF">ACFQVC_21670</name>
</gene>
<accession>A0ABW2JN11</accession>
<keyword evidence="3" id="KW-1185">Reference proteome</keyword>
<feature type="compositionally biased region" description="Basic and acidic residues" evidence="1">
    <location>
        <begin position="555"/>
        <end position="618"/>
    </location>
</feature>
<organism evidence="2 3">
    <name type="scientific">Streptomyces monticola</name>
    <dbReference type="NCBI Taxonomy" id="2666263"/>
    <lineage>
        <taxon>Bacteria</taxon>
        <taxon>Bacillati</taxon>
        <taxon>Actinomycetota</taxon>
        <taxon>Actinomycetes</taxon>
        <taxon>Kitasatosporales</taxon>
        <taxon>Streptomycetaceae</taxon>
        <taxon>Streptomyces</taxon>
    </lineage>
</organism>
<reference evidence="3" key="1">
    <citation type="journal article" date="2019" name="Int. J. Syst. Evol. Microbiol.">
        <title>The Global Catalogue of Microorganisms (GCM) 10K type strain sequencing project: providing services to taxonomists for standard genome sequencing and annotation.</title>
        <authorList>
            <consortium name="The Broad Institute Genomics Platform"/>
            <consortium name="The Broad Institute Genome Sequencing Center for Infectious Disease"/>
            <person name="Wu L."/>
            <person name="Ma J."/>
        </authorList>
    </citation>
    <scope>NUCLEOTIDE SEQUENCE [LARGE SCALE GENOMIC DNA]</scope>
    <source>
        <strain evidence="3">SYNS20</strain>
    </source>
</reference>
<name>A0ABW2JN11_9ACTN</name>
<evidence type="ECO:0008006" key="4">
    <source>
        <dbReference type="Google" id="ProtNLM"/>
    </source>
</evidence>
<feature type="compositionally biased region" description="Gly residues" evidence="1">
    <location>
        <begin position="505"/>
        <end position="528"/>
    </location>
</feature>
<dbReference type="EMBL" id="JBHTCF010000009">
    <property type="protein sequence ID" value="MFC7306828.1"/>
    <property type="molecule type" value="Genomic_DNA"/>
</dbReference>
<protein>
    <recommendedName>
        <fullName evidence="4">Tox-REase-5 domain-containing protein</fullName>
    </recommendedName>
</protein>
<evidence type="ECO:0000256" key="1">
    <source>
        <dbReference type="SAM" id="MobiDB-lite"/>
    </source>
</evidence>
<feature type="compositionally biased region" description="Basic and acidic residues" evidence="1">
    <location>
        <begin position="395"/>
        <end position="413"/>
    </location>
</feature>
<evidence type="ECO:0000313" key="3">
    <source>
        <dbReference type="Proteomes" id="UP001596523"/>
    </source>
</evidence>